<dbReference type="EMBL" id="OBQC01000004">
    <property type="protein sequence ID" value="SOC38255.1"/>
    <property type="molecule type" value="Genomic_DNA"/>
</dbReference>
<evidence type="ECO:0000256" key="1">
    <source>
        <dbReference type="SAM" id="Phobius"/>
    </source>
</evidence>
<name>A0A285U8K0_9BACL</name>
<sequence>MIPDINLIPKLEKEQTAPTLLYWILGGVAILALAFFVWQYIGATNSITSLKAAESSLQQERDQLFAKLEELNSNANQGSIEELVDYIDLISYPVLPLINEIEGLQPNNAYLREYYFGVEEINISVDFETLSEVSKYVTRLNNSDYFVDVLVNDISQYDLESLIAEEGDLTTFNVIPRHTANMTLFIDSVYLATGGVR</sequence>
<evidence type="ECO:0000313" key="3">
    <source>
        <dbReference type="Proteomes" id="UP000219252"/>
    </source>
</evidence>
<dbReference type="AlphaFoldDB" id="A0A285U8K0"/>
<keyword evidence="1" id="KW-0472">Membrane</keyword>
<dbReference type="OrthoDB" id="2971140at2"/>
<organism evidence="2 3">
    <name type="scientific">Ureibacillus acetophenoni</name>
    <dbReference type="NCBI Taxonomy" id="614649"/>
    <lineage>
        <taxon>Bacteria</taxon>
        <taxon>Bacillati</taxon>
        <taxon>Bacillota</taxon>
        <taxon>Bacilli</taxon>
        <taxon>Bacillales</taxon>
        <taxon>Caryophanaceae</taxon>
        <taxon>Ureibacillus</taxon>
    </lineage>
</organism>
<keyword evidence="3" id="KW-1185">Reference proteome</keyword>
<keyword evidence="1" id="KW-1133">Transmembrane helix</keyword>
<gene>
    <name evidence="2" type="ORF">SAMN05877842_10472</name>
</gene>
<feature type="transmembrane region" description="Helical" evidence="1">
    <location>
        <begin position="20"/>
        <end position="41"/>
    </location>
</feature>
<accession>A0A285U8K0</accession>
<dbReference type="Proteomes" id="UP000219252">
    <property type="component" value="Unassembled WGS sequence"/>
</dbReference>
<dbReference type="RefSeq" id="WP_097149075.1">
    <property type="nucleotide sequence ID" value="NZ_OBQC01000004.1"/>
</dbReference>
<proteinExistence type="predicted"/>
<protein>
    <recommendedName>
        <fullName evidence="4">Tfp pilus assembly protein PilN</fullName>
    </recommendedName>
</protein>
<evidence type="ECO:0000313" key="2">
    <source>
        <dbReference type="EMBL" id="SOC38255.1"/>
    </source>
</evidence>
<reference evidence="3" key="1">
    <citation type="submission" date="2017-08" db="EMBL/GenBank/DDBJ databases">
        <authorList>
            <person name="Varghese N."/>
            <person name="Submissions S."/>
        </authorList>
    </citation>
    <scope>NUCLEOTIDE SEQUENCE [LARGE SCALE GENOMIC DNA]</scope>
    <source>
        <strain evidence="3">JC23</strain>
    </source>
</reference>
<keyword evidence="1" id="KW-0812">Transmembrane</keyword>
<evidence type="ECO:0008006" key="4">
    <source>
        <dbReference type="Google" id="ProtNLM"/>
    </source>
</evidence>